<dbReference type="OrthoDB" id="36822at2157"/>
<comment type="similarity">
    <text evidence="1 5">Belongs to the eukaryotic ribosomal protein eL31 family.</text>
</comment>
<reference evidence="6 7" key="1">
    <citation type="submission" date="2019-10" db="EMBL/GenBank/DDBJ databases">
        <title>Sequencing and Assembly of Multiple Reported Metal-Biooxidizing Members of the Extremely Thermoacidophilic Archaeal Family Sulfolobaceae.</title>
        <authorList>
            <person name="Counts J.A."/>
            <person name="Kelly R.M."/>
        </authorList>
    </citation>
    <scope>NUCLEOTIDE SEQUENCE [LARGE SCALE GENOMIC DNA]</scope>
    <source>
        <strain evidence="6 7">DSM 6482</strain>
    </source>
</reference>
<dbReference type="GO" id="GO:0005840">
    <property type="term" value="C:ribosome"/>
    <property type="evidence" value="ECO:0007669"/>
    <property type="project" value="UniProtKB-KW"/>
</dbReference>
<protein>
    <recommendedName>
        <fullName evidence="4 5">Large ribosomal subunit protein eL31</fullName>
    </recommendedName>
</protein>
<organism evidence="6 7">
    <name type="scientific">Sulfuracidifex metallicus DSM 6482 = JCM 9184</name>
    <dbReference type="NCBI Taxonomy" id="523847"/>
    <lineage>
        <taxon>Archaea</taxon>
        <taxon>Thermoproteota</taxon>
        <taxon>Thermoprotei</taxon>
        <taxon>Sulfolobales</taxon>
        <taxon>Sulfolobaceae</taxon>
        <taxon>Sulfuracidifex</taxon>
    </lineage>
</organism>
<gene>
    <name evidence="5" type="primary">rpl31e</name>
    <name evidence="6" type="ORF">GC250_00825</name>
</gene>
<dbReference type="GO" id="GO:1990904">
    <property type="term" value="C:ribonucleoprotein complex"/>
    <property type="evidence" value="ECO:0007669"/>
    <property type="project" value="UniProtKB-KW"/>
</dbReference>
<proteinExistence type="inferred from homology"/>
<keyword evidence="7" id="KW-1185">Reference proteome</keyword>
<dbReference type="GO" id="GO:0006412">
    <property type="term" value="P:translation"/>
    <property type="evidence" value="ECO:0007669"/>
    <property type="project" value="UniProtKB-UniRule"/>
</dbReference>
<dbReference type="InterPro" id="IPR023621">
    <property type="entry name" value="Ribosomal_eL31_dom_sf"/>
</dbReference>
<dbReference type="AlphaFoldDB" id="A0A6A9QIS4"/>
<evidence type="ECO:0000256" key="2">
    <source>
        <dbReference type="ARBA" id="ARBA00022980"/>
    </source>
</evidence>
<sequence>MKEKDNFEITINLRRAIMGKRNVRARRAINIVRETVKRHFNAERVVLDPLLNQFISTNGREKIQEKITIVVTKLEEKTFLVRLVIKSE</sequence>
<keyword evidence="3 5" id="KW-0687">Ribonucleoprotein</keyword>
<evidence type="ECO:0000256" key="5">
    <source>
        <dbReference type="HAMAP-Rule" id="MF_00410"/>
    </source>
</evidence>
<evidence type="ECO:0000313" key="6">
    <source>
        <dbReference type="EMBL" id="MUN28039.1"/>
    </source>
</evidence>
<dbReference type="Pfam" id="PF01198">
    <property type="entry name" value="Ribosomal_L31e"/>
    <property type="match status" value="1"/>
</dbReference>
<dbReference type="Proteomes" id="UP000470772">
    <property type="component" value="Unassembled WGS sequence"/>
</dbReference>
<dbReference type="HAMAP" id="MF_00410">
    <property type="entry name" value="Ribosomal_eL31"/>
    <property type="match status" value="1"/>
</dbReference>
<dbReference type="SMART" id="SM01380">
    <property type="entry name" value="Ribosomal_L31e"/>
    <property type="match status" value="1"/>
</dbReference>
<dbReference type="InterPro" id="IPR000054">
    <property type="entry name" value="Ribosomal_eL31"/>
</dbReference>
<dbReference type="Gene3D" id="3.10.440.10">
    <property type="match status" value="1"/>
</dbReference>
<dbReference type="RefSeq" id="WP_054837843.1">
    <property type="nucleotide sequence ID" value="NZ_BBBY01000002.1"/>
</dbReference>
<accession>A0A6A9QIS4</accession>
<dbReference type="EMBL" id="WGGD01000005">
    <property type="protein sequence ID" value="MUN28039.1"/>
    <property type="molecule type" value="Genomic_DNA"/>
</dbReference>
<evidence type="ECO:0000256" key="1">
    <source>
        <dbReference type="ARBA" id="ARBA00010808"/>
    </source>
</evidence>
<dbReference type="GO" id="GO:0003735">
    <property type="term" value="F:structural constituent of ribosome"/>
    <property type="evidence" value="ECO:0007669"/>
    <property type="project" value="InterPro"/>
</dbReference>
<dbReference type="NCBIfam" id="NF002258">
    <property type="entry name" value="PRK01192.1-1"/>
    <property type="match status" value="1"/>
</dbReference>
<evidence type="ECO:0000256" key="4">
    <source>
        <dbReference type="ARBA" id="ARBA00035230"/>
    </source>
</evidence>
<evidence type="ECO:0000256" key="3">
    <source>
        <dbReference type="ARBA" id="ARBA00023274"/>
    </source>
</evidence>
<dbReference type="SUPFAM" id="SSF54575">
    <property type="entry name" value="Ribosomal protein L31e"/>
    <property type="match status" value="1"/>
</dbReference>
<evidence type="ECO:0000313" key="7">
    <source>
        <dbReference type="Proteomes" id="UP000470772"/>
    </source>
</evidence>
<name>A0A6A9QIS4_SULME</name>
<keyword evidence="2 5" id="KW-0689">Ribosomal protein</keyword>
<comment type="caution">
    <text evidence="6">The sequence shown here is derived from an EMBL/GenBank/DDBJ whole genome shotgun (WGS) entry which is preliminary data.</text>
</comment>